<evidence type="ECO:0000313" key="15">
    <source>
        <dbReference type="Proteomes" id="UP000318582"/>
    </source>
</evidence>
<keyword evidence="7 12" id="KW-1133">Transmembrane helix</keyword>
<dbReference type="GO" id="GO:0009922">
    <property type="term" value="F:fatty acid elongase activity"/>
    <property type="evidence" value="ECO:0007669"/>
    <property type="project" value="UniProtKB-EC"/>
</dbReference>
<comment type="catalytic activity">
    <reaction evidence="12">
        <text>an acyl-CoA + malonyl-CoA + H(+) = a 3-oxoacyl-CoA + CO2 + CoA</text>
        <dbReference type="Rhea" id="RHEA:50252"/>
        <dbReference type="ChEBI" id="CHEBI:15378"/>
        <dbReference type="ChEBI" id="CHEBI:16526"/>
        <dbReference type="ChEBI" id="CHEBI:57287"/>
        <dbReference type="ChEBI" id="CHEBI:57384"/>
        <dbReference type="ChEBI" id="CHEBI:58342"/>
        <dbReference type="ChEBI" id="CHEBI:90726"/>
    </reaction>
    <physiologicalReaction direction="left-to-right" evidence="12">
        <dbReference type="Rhea" id="RHEA:50253"/>
    </physiologicalReaction>
</comment>
<keyword evidence="6 12" id="KW-0276">Fatty acid metabolism</keyword>
<dbReference type="EC" id="2.3.1.-" evidence="12"/>
<keyword evidence="3 12" id="KW-0444">Lipid biosynthesis</keyword>
<protein>
    <recommendedName>
        <fullName evidence="12">Elongation of fatty acids protein</fullName>
        <ecNumber evidence="12">2.3.1.-</ecNumber>
    </recommendedName>
</protein>
<dbReference type="AlphaFoldDB" id="A0A507DWI9"/>
<comment type="similarity">
    <text evidence="2 12">Belongs to the ELO family.</text>
</comment>
<evidence type="ECO:0000256" key="9">
    <source>
        <dbReference type="ARBA" id="ARBA00023136"/>
    </source>
</evidence>
<reference evidence="14 15" key="1">
    <citation type="journal article" date="2019" name="Sci. Rep.">
        <title>Comparative genomics of chytrid fungi reveal insights into the obligate biotrophic and pathogenic lifestyle of Synchytrium endobioticum.</title>
        <authorList>
            <person name="van de Vossenberg B.T.L.H."/>
            <person name="Warris S."/>
            <person name="Nguyen H.D.T."/>
            <person name="van Gent-Pelzer M.P.E."/>
            <person name="Joly D.L."/>
            <person name="van de Geest H.C."/>
            <person name="Bonants P.J.M."/>
            <person name="Smith D.S."/>
            <person name="Levesque C.A."/>
            <person name="van der Lee T.A.J."/>
        </authorList>
    </citation>
    <scope>NUCLEOTIDE SEQUENCE [LARGE SCALE GENOMIC DNA]</scope>
    <source>
        <strain evidence="14 15">CBS 809.83</strain>
    </source>
</reference>
<dbReference type="InterPro" id="IPR002076">
    <property type="entry name" value="ELO_fam"/>
</dbReference>
<evidence type="ECO:0000256" key="2">
    <source>
        <dbReference type="ARBA" id="ARBA00007263"/>
    </source>
</evidence>
<dbReference type="Pfam" id="PF01151">
    <property type="entry name" value="ELO"/>
    <property type="match status" value="1"/>
</dbReference>
<keyword evidence="8 12" id="KW-0443">Lipid metabolism</keyword>
<feature type="transmembrane region" description="Helical" evidence="12">
    <location>
        <begin position="172"/>
        <end position="191"/>
    </location>
</feature>
<dbReference type="Proteomes" id="UP000318582">
    <property type="component" value="Unassembled WGS sequence"/>
</dbReference>
<name>A0A507DWI9_9FUNG</name>
<comment type="subcellular location">
    <subcellularLocation>
        <location evidence="1">Membrane</location>
        <topology evidence="1">Multi-pass membrane protein</topology>
    </subcellularLocation>
</comment>
<dbReference type="InterPro" id="IPR030457">
    <property type="entry name" value="ELO_CS"/>
</dbReference>
<dbReference type="STRING" id="109895.A0A507DWI9"/>
<evidence type="ECO:0000256" key="6">
    <source>
        <dbReference type="ARBA" id="ARBA00022832"/>
    </source>
</evidence>
<evidence type="ECO:0000256" key="8">
    <source>
        <dbReference type="ARBA" id="ARBA00023098"/>
    </source>
</evidence>
<feature type="transmembrane region" description="Helical" evidence="12">
    <location>
        <begin position="212"/>
        <end position="232"/>
    </location>
</feature>
<evidence type="ECO:0000256" key="12">
    <source>
        <dbReference type="RuleBase" id="RU361115"/>
    </source>
</evidence>
<comment type="caution">
    <text evidence="14">The sequence shown here is derived from an EMBL/GenBank/DDBJ whole genome shotgun (WGS) entry which is preliminary data.</text>
</comment>
<keyword evidence="5 12" id="KW-0812">Transmembrane</keyword>
<dbReference type="GO" id="GO:0042761">
    <property type="term" value="P:very long-chain fatty acid biosynthetic process"/>
    <property type="evidence" value="ECO:0007669"/>
    <property type="project" value="TreeGrafter"/>
</dbReference>
<dbReference type="PANTHER" id="PTHR11157:SF134">
    <property type="entry name" value="ELONGATION OF FATTY ACIDS PROTEIN 1-RELATED"/>
    <property type="match status" value="1"/>
</dbReference>
<organism evidence="14 15">
    <name type="scientific">Powellomyces hirtus</name>
    <dbReference type="NCBI Taxonomy" id="109895"/>
    <lineage>
        <taxon>Eukaryota</taxon>
        <taxon>Fungi</taxon>
        <taxon>Fungi incertae sedis</taxon>
        <taxon>Chytridiomycota</taxon>
        <taxon>Chytridiomycota incertae sedis</taxon>
        <taxon>Chytridiomycetes</taxon>
        <taxon>Spizellomycetales</taxon>
        <taxon>Powellomycetaceae</taxon>
        <taxon>Powellomyces</taxon>
    </lineage>
</organism>
<evidence type="ECO:0000256" key="5">
    <source>
        <dbReference type="ARBA" id="ARBA00022692"/>
    </source>
</evidence>
<proteinExistence type="inferred from homology"/>
<feature type="transmembrane region" description="Helical" evidence="12">
    <location>
        <begin position="43"/>
        <end position="60"/>
    </location>
</feature>
<evidence type="ECO:0000256" key="10">
    <source>
        <dbReference type="ARBA" id="ARBA00023160"/>
    </source>
</evidence>
<keyword evidence="9 12" id="KW-0472">Membrane</keyword>
<dbReference type="GO" id="GO:0019367">
    <property type="term" value="P:fatty acid elongation, saturated fatty acid"/>
    <property type="evidence" value="ECO:0007669"/>
    <property type="project" value="TreeGrafter"/>
</dbReference>
<evidence type="ECO:0000256" key="4">
    <source>
        <dbReference type="ARBA" id="ARBA00022679"/>
    </source>
</evidence>
<feature type="transmembrane region" description="Helical" evidence="12">
    <location>
        <begin position="252"/>
        <end position="273"/>
    </location>
</feature>
<dbReference type="GO" id="GO:0030148">
    <property type="term" value="P:sphingolipid biosynthetic process"/>
    <property type="evidence" value="ECO:0007669"/>
    <property type="project" value="TreeGrafter"/>
</dbReference>
<dbReference type="GO" id="GO:0034626">
    <property type="term" value="P:fatty acid elongation, polyunsaturated fatty acid"/>
    <property type="evidence" value="ECO:0007669"/>
    <property type="project" value="TreeGrafter"/>
</dbReference>
<evidence type="ECO:0000256" key="13">
    <source>
        <dbReference type="SAM" id="MobiDB-lite"/>
    </source>
</evidence>
<feature type="transmembrane region" description="Helical" evidence="12">
    <location>
        <begin position="80"/>
        <end position="101"/>
    </location>
</feature>
<evidence type="ECO:0000256" key="1">
    <source>
        <dbReference type="ARBA" id="ARBA00004141"/>
    </source>
</evidence>
<dbReference type="GO" id="GO:0005789">
    <property type="term" value="C:endoplasmic reticulum membrane"/>
    <property type="evidence" value="ECO:0007669"/>
    <property type="project" value="TreeGrafter"/>
</dbReference>
<feature type="compositionally biased region" description="Basic and acidic residues" evidence="13">
    <location>
        <begin position="306"/>
        <end position="315"/>
    </location>
</feature>
<dbReference type="PROSITE" id="PS01188">
    <property type="entry name" value="ELO"/>
    <property type="match status" value="1"/>
</dbReference>
<accession>A0A507DWI9</accession>
<dbReference type="EMBL" id="QEAQ01000092">
    <property type="protein sequence ID" value="TPX55886.1"/>
    <property type="molecule type" value="Genomic_DNA"/>
</dbReference>
<evidence type="ECO:0000313" key="14">
    <source>
        <dbReference type="EMBL" id="TPX55886.1"/>
    </source>
</evidence>
<evidence type="ECO:0000256" key="11">
    <source>
        <dbReference type="ARBA" id="ARBA00047375"/>
    </source>
</evidence>
<feature type="region of interest" description="Disordered" evidence="13">
    <location>
        <begin position="306"/>
        <end position="326"/>
    </location>
</feature>
<evidence type="ECO:0000256" key="7">
    <source>
        <dbReference type="ARBA" id="ARBA00022989"/>
    </source>
</evidence>
<keyword evidence="10 12" id="KW-0275">Fatty acid biosynthesis</keyword>
<dbReference type="PANTHER" id="PTHR11157">
    <property type="entry name" value="FATTY ACID ACYL TRANSFERASE-RELATED"/>
    <property type="match status" value="1"/>
</dbReference>
<gene>
    <name evidence="14" type="ORF">PhCBS80983_g04946</name>
</gene>
<keyword evidence="15" id="KW-1185">Reference proteome</keyword>
<sequence>MSKPLSLSLFHPLFTNASLDILGLHPDEFHFEKVPLSTRPEVFKWFLVYLATVLGGQAFMRRFVKNPISIKPLFFLHNAFLSAASLVLLVLFLEILVPILWNKGPLWAICDQAAYSPRIELLYYINYLIKYYEFTDTIFLVLKKKKLEFLHVYHHSMTMALCYFELEGRTSVSWVPVTLNLFVHVIMYYYYARTAVSSKPVWWKKHLTTLQIVQFVIDLFAVYLASYIYLSSDPYKGVLPNFGLGKCSGKPMAAGIGCFILSSYLLLFVQFFFKTYKNHKAGKSKAAKAVAGKVALDMHDKIGEDDLAESVRREPSNNVRRRTRKD</sequence>
<evidence type="ECO:0000256" key="3">
    <source>
        <dbReference type="ARBA" id="ARBA00022516"/>
    </source>
</evidence>
<comment type="catalytic activity">
    <reaction evidence="11">
        <text>a very-long-chain acyl-CoA + malonyl-CoA + H(+) = a very-long-chain 3-oxoacyl-CoA + CO2 + CoA</text>
        <dbReference type="Rhea" id="RHEA:32727"/>
        <dbReference type="ChEBI" id="CHEBI:15378"/>
        <dbReference type="ChEBI" id="CHEBI:16526"/>
        <dbReference type="ChEBI" id="CHEBI:57287"/>
        <dbReference type="ChEBI" id="CHEBI:57384"/>
        <dbReference type="ChEBI" id="CHEBI:90725"/>
        <dbReference type="ChEBI" id="CHEBI:90736"/>
        <dbReference type="EC" id="2.3.1.199"/>
    </reaction>
</comment>
<keyword evidence="4 12" id="KW-0808">Transferase</keyword>
<dbReference type="GO" id="GO:0034625">
    <property type="term" value="P:fatty acid elongation, monounsaturated fatty acid"/>
    <property type="evidence" value="ECO:0007669"/>
    <property type="project" value="TreeGrafter"/>
</dbReference>